<sequence>MAPIEDVNSAANGTDDVDKALQQLRAGRKTPVFLITLANHISHRQDSLSSVLEENEKLHKQVSSLRDENGTIKRALSGAERKISSSDRAQETNYPSLASGHDEREGHRSVIIYGISESTATKPTDRAEDDFRVATNLLDI</sequence>
<gene>
    <name evidence="2" type="primary">Acey_s0318.g2339</name>
    <name evidence="2" type="ORF">Y032_0318g2339</name>
</gene>
<dbReference type="Gene3D" id="1.20.5.1180">
    <property type="entry name" value="Geminin coiled-coil domain"/>
    <property type="match status" value="1"/>
</dbReference>
<dbReference type="OrthoDB" id="5901879at2759"/>
<keyword evidence="3" id="KW-1185">Reference proteome</keyword>
<dbReference type="SUPFAM" id="SSF111469">
    <property type="entry name" value="Geminin coiled-coil domain"/>
    <property type="match status" value="1"/>
</dbReference>
<accession>A0A016S1W2</accession>
<feature type="region of interest" description="Disordered" evidence="1">
    <location>
        <begin position="62"/>
        <end position="105"/>
    </location>
</feature>
<dbReference type="Proteomes" id="UP000024635">
    <property type="component" value="Unassembled WGS sequence"/>
</dbReference>
<comment type="caution">
    <text evidence="2">The sequence shown here is derived from an EMBL/GenBank/DDBJ whole genome shotgun (WGS) entry which is preliminary data.</text>
</comment>
<evidence type="ECO:0000313" key="3">
    <source>
        <dbReference type="Proteomes" id="UP000024635"/>
    </source>
</evidence>
<organism evidence="2 3">
    <name type="scientific">Ancylostoma ceylanicum</name>
    <dbReference type="NCBI Taxonomy" id="53326"/>
    <lineage>
        <taxon>Eukaryota</taxon>
        <taxon>Metazoa</taxon>
        <taxon>Ecdysozoa</taxon>
        <taxon>Nematoda</taxon>
        <taxon>Chromadorea</taxon>
        <taxon>Rhabditida</taxon>
        <taxon>Rhabditina</taxon>
        <taxon>Rhabditomorpha</taxon>
        <taxon>Strongyloidea</taxon>
        <taxon>Ancylostomatidae</taxon>
        <taxon>Ancylostomatinae</taxon>
        <taxon>Ancylostoma</taxon>
    </lineage>
</organism>
<name>A0A016S1W2_9BILA</name>
<dbReference type="AlphaFoldDB" id="A0A016S1W2"/>
<proteinExistence type="predicted"/>
<evidence type="ECO:0000256" key="1">
    <source>
        <dbReference type="SAM" id="MobiDB-lite"/>
    </source>
</evidence>
<protein>
    <submittedName>
        <fullName evidence="2">Uncharacterized protein</fullName>
    </submittedName>
</protein>
<evidence type="ECO:0000313" key="2">
    <source>
        <dbReference type="EMBL" id="EYB84327.1"/>
    </source>
</evidence>
<feature type="compositionally biased region" description="Basic and acidic residues" evidence="1">
    <location>
        <begin position="79"/>
        <end position="90"/>
    </location>
</feature>
<feature type="compositionally biased region" description="Basic and acidic residues" evidence="1">
    <location>
        <begin position="62"/>
        <end position="71"/>
    </location>
</feature>
<reference evidence="3" key="1">
    <citation type="journal article" date="2015" name="Nat. Genet.">
        <title>The genome and transcriptome of the zoonotic hookworm Ancylostoma ceylanicum identify infection-specific gene families.</title>
        <authorList>
            <person name="Schwarz E.M."/>
            <person name="Hu Y."/>
            <person name="Antoshechkin I."/>
            <person name="Miller M.M."/>
            <person name="Sternberg P.W."/>
            <person name="Aroian R.V."/>
        </authorList>
    </citation>
    <scope>NUCLEOTIDE SEQUENCE</scope>
    <source>
        <strain evidence="3">HY135</strain>
    </source>
</reference>
<dbReference type="EMBL" id="JARK01001654">
    <property type="protein sequence ID" value="EYB84327.1"/>
    <property type="molecule type" value="Genomic_DNA"/>
</dbReference>